<feature type="compositionally biased region" description="Low complexity" evidence="1">
    <location>
        <begin position="1"/>
        <end position="13"/>
    </location>
</feature>
<gene>
    <name evidence="2" type="ORF">SEMRO_772_G200240.1</name>
</gene>
<comment type="caution">
    <text evidence="2">The sequence shown here is derived from an EMBL/GenBank/DDBJ whole genome shotgun (WGS) entry which is preliminary data.</text>
</comment>
<dbReference type="AlphaFoldDB" id="A0A9N8E7P5"/>
<evidence type="ECO:0000313" key="3">
    <source>
        <dbReference type="Proteomes" id="UP001153069"/>
    </source>
</evidence>
<protein>
    <submittedName>
        <fullName evidence="2">Uncharacterized protein</fullName>
    </submittedName>
</protein>
<feature type="region of interest" description="Disordered" evidence="1">
    <location>
        <begin position="1"/>
        <end position="27"/>
    </location>
</feature>
<sequence>MSSKLLKLSDMLKGPSDHSSSRTASLCSSSSCDEETLVFMYEQVEEMSPTTADLPALLDEDNFRTLQRSLRSRGCVTNNYLQQNLAKYVKHVRMQQRRVETPVAGFTAAA</sequence>
<dbReference type="Proteomes" id="UP001153069">
    <property type="component" value="Unassembled WGS sequence"/>
</dbReference>
<reference evidence="2" key="1">
    <citation type="submission" date="2020-06" db="EMBL/GenBank/DDBJ databases">
        <authorList>
            <consortium name="Plant Systems Biology data submission"/>
        </authorList>
    </citation>
    <scope>NUCLEOTIDE SEQUENCE</scope>
    <source>
        <strain evidence="2">D6</strain>
    </source>
</reference>
<evidence type="ECO:0000313" key="2">
    <source>
        <dbReference type="EMBL" id="CAB9516277.1"/>
    </source>
</evidence>
<evidence type="ECO:0000256" key="1">
    <source>
        <dbReference type="SAM" id="MobiDB-lite"/>
    </source>
</evidence>
<dbReference type="EMBL" id="CAICTM010000771">
    <property type="protein sequence ID" value="CAB9516277.1"/>
    <property type="molecule type" value="Genomic_DNA"/>
</dbReference>
<accession>A0A9N8E7P5</accession>
<name>A0A9N8E7P5_9STRA</name>
<proteinExistence type="predicted"/>
<organism evidence="2 3">
    <name type="scientific">Seminavis robusta</name>
    <dbReference type="NCBI Taxonomy" id="568900"/>
    <lineage>
        <taxon>Eukaryota</taxon>
        <taxon>Sar</taxon>
        <taxon>Stramenopiles</taxon>
        <taxon>Ochrophyta</taxon>
        <taxon>Bacillariophyta</taxon>
        <taxon>Bacillariophyceae</taxon>
        <taxon>Bacillariophycidae</taxon>
        <taxon>Naviculales</taxon>
        <taxon>Naviculaceae</taxon>
        <taxon>Seminavis</taxon>
    </lineage>
</organism>
<keyword evidence="3" id="KW-1185">Reference proteome</keyword>